<evidence type="ECO:0000256" key="3">
    <source>
        <dbReference type="ARBA" id="ARBA00022475"/>
    </source>
</evidence>
<feature type="transmembrane region" description="Helical" evidence="7">
    <location>
        <begin position="93"/>
        <end position="113"/>
    </location>
</feature>
<comment type="subcellular location">
    <subcellularLocation>
        <location evidence="1">Cell membrane</location>
        <topology evidence="1">Multi-pass membrane protein</topology>
    </subcellularLocation>
</comment>
<dbReference type="RefSeq" id="WP_129132718.1">
    <property type="nucleotide sequence ID" value="NZ_SDHW01000008.1"/>
</dbReference>
<evidence type="ECO:0000256" key="5">
    <source>
        <dbReference type="ARBA" id="ARBA00022989"/>
    </source>
</evidence>
<feature type="transmembrane region" description="Helical" evidence="7">
    <location>
        <begin position="300"/>
        <end position="320"/>
    </location>
</feature>
<comment type="similarity">
    <text evidence="2">Belongs to the acyltransferase 3 family.</text>
</comment>
<keyword evidence="5 7" id="KW-1133">Transmembrane helix</keyword>
<reference evidence="9 10" key="1">
    <citation type="submission" date="2019-01" db="EMBL/GenBank/DDBJ databases">
        <title>Lacibacter sp. strain TTM-7.</title>
        <authorList>
            <person name="Chen W.-M."/>
        </authorList>
    </citation>
    <scope>NUCLEOTIDE SEQUENCE [LARGE SCALE GENOMIC DNA]</scope>
    <source>
        <strain evidence="9 10">TTM-7</strain>
    </source>
</reference>
<gene>
    <name evidence="9" type="ORF">ESA94_19945</name>
</gene>
<evidence type="ECO:0000256" key="4">
    <source>
        <dbReference type="ARBA" id="ARBA00022692"/>
    </source>
</evidence>
<feature type="transmembrane region" description="Helical" evidence="7">
    <location>
        <begin position="180"/>
        <end position="200"/>
    </location>
</feature>
<accession>A0A4Q1CDT7</accession>
<evidence type="ECO:0000313" key="10">
    <source>
        <dbReference type="Proteomes" id="UP000290204"/>
    </source>
</evidence>
<dbReference type="PANTHER" id="PTHR40074:SF2">
    <property type="entry name" value="O-ACETYLTRANSFERASE WECH"/>
    <property type="match status" value="1"/>
</dbReference>
<dbReference type="Proteomes" id="UP000290204">
    <property type="component" value="Unassembled WGS sequence"/>
</dbReference>
<dbReference type="GO" id="GO:0009246">
    <property type="term" value="P:enterobacterial common antigen biosynthetic process"/>
    <property type="evidence" value="ECO:0007669"/>
    <property type="project" value="TreeGrafter"/>
</dbReference>
<dbReference type="EMBL" id="SDHW01000008">
    <property type="protein sequence ID" value="RXK57794.1"/>
    <property type="molecule type" value="Genomic_DNA"/>
</dbReference>
<feature type="transmembrane region" description="Helical" evidence="7">
    <location>
        <begin position="147"/>
        <end position="168"/>
    </location>
</feature>
<protein>
    <recommendedName>
        <fullName evidence="8">Acyltransferase 3 domain-containing protein</fullName>
    </recommendedName>
</protein>
<evidence type="ECO:0000313" key="9">
    <source>
        <dbReference type="EMBL" id="RXK57794.1"/>
    </source>
</evidence>
<evidence type="ECO:0000259" key="8">
    <source>
        <dbReference type="Pfam" id="PF01757"/>
    </source>
</evidence>
<evidence type="ECO:0000256" key="1">
    <source>
        <dbReference type="ARBA" id="ARBA00004651"/>
    </source>
</evidence>
<dbReference type="InterPro" id="IPR002656">
    <property type="entry name" value="Acyl_transf_3_dom"/>
</dbReference>
<keyword evidence="10" id="KW-1185">Reference proteome</keyword>
<organism evidence="9 10">
    <name type="scientific">Lacibacter luteus</name>
    <dbReference type="NCBI Taxonomy" id="2508719"/>
    <lineage>
        <taxon>Bacteria</taxon>
        <taxon>Pseudomonadati</taxon>
        <taxon>Bacteroidota</taxon>
        <taxon>Chitinophagia</taxon>
        <taxon>Chitinophagales</taxon>
        <taxon>Chitinophagaceae</taxon>
        <taxon>Lacibacter</taxon>
    </lineage>
</organism>
<name>A0A4Q1CDT7_9BACT</name>
<proteinExistence type="inferred from homology"/>
<evidence type="ECO:0000256" key="6">
    <source>
        <dbReference type="ARBA" id="ARBA00023136"/>
    </source>
</evidence>
<sequence length="369" mass="43349">MTRSLSQKFRFFTFVCIALLAYVHGYNLENGYLAPFSSVEEPLTITTFFEYFVANGLLRFRIPMLFMISGYLYATYDHRPYLQQVKNRFRTLLVPYFVWSALGLLFTFLLQQFPYTANIVYEAGIDQLGDNRPYTAIGWNGVIERWLLAPIAYQLWFIVALFVFNLLYPAIRWLVLKIPYIWLPFTFLLFFVSIVNMPFIDFRGLFFFSLGVWIQKRNFSLEKEPQWFSLGLALIVFIGFSIIKTFMAFELEPNTPQTWTVLIFMYQVAVLAGIMSMWFGADRVIKWFLSKRWYHSISSYSFFIFGIHVPLLPYMMQWAVMNTAMIPNYRLLCYLFVPLLTLSICAAAGMLLHRFLPKVYGFLTGGRGF</sequence>
<comment type="caution">
    <text evidence="9">The sequence shown here is derived from an EMBL/GenBank/DDBJ whole genome shotgun (WGS) entry which is preliminary data.</text>
</comment>
<evidence type="ECO:0000256" key="7">
    <source>
        <dbReference type="SAM" id="Phobius"/>
    </source>
</evidence>
<keyword evidence="3" id="KW-1003">Cell membrane</keyword>
<feature type="transmembrane region" description="Helical" evidence="7">
    <location>
        <begin position="49"/>
        <end position="73"/>
    </location>
</feature>
<dbReference type="OrthoDB" id="265992at2"/>
<dbReference type="GO" id="GO:0005886">
    <property type="term" value="C:plasma membrane"/>
    <property type="evidence" value="ECO:0007669"/>
    <property type="project" value="UniProtKB-SubCell"/>
</dbReference>
<dbReference type="GO" id="GO:0016413">
    <property type="term" value="F:O-acetyltransferase activity"/>
    <property type="evidence" value="ECO:0007669"/>
    <property type="project" value="TreeGrafter"/>
</dbReference>
<dbReference type="AlphaFoldDB" id="A0A4Q1CDT7"/>
<keyword evidence="4 7" id="KW-0812">Transmembrane</keyword>
<evidence type="ECO:0000256" key="2">
    <source>
        <dbReference type="ARBA" id="ARBA00007400"/>
    </source>
</evidence>
<keyword evidence="6 7" id="KW-0472">Membrane</keyword>
<feature type="transmembrane region" description="Helical" evidence="7">
    <location>
        <begin position="259"/>
        <end position="280"/>
    </location>
</feature>
<feature type="domain" description="Acyltransferase 3" evidence="8">
    <location>
        <begin position="48"/>
        <end position="335"/>
    </location>
</feature>
<dbReference type="Pfam" id="PF01757">
    <property type="entry name" value="Acyl_transf_3"/>
    <property type="match status" value="1"/>
</dbReference>
<feature type="transmembrane region" description="Helical" evidence="7">
    <location>
        <begin position="332"/>
        <end position="352"/>
    </location>
</feature>
<feature type="transmembrane region" description="Helical" evidence="7">
    <location>
        <begin position="227"/>
        <end position="247"/>
    </location>
</feature>
<dbReference type="PANTHER" id="PTHR40074">
    <property type="entry name" value="O-ACETYLTRANSFERASE WECH"/>
    <property type="match status" value="1"/>
</dbReference>